<proteinExistence type="predicted"/>
<dbReference type="Gene3D" id="2.70.40.10">
    <property type="match status" value="2"/>
</dbReference>
<dbReference type="PANTHER" id="PTHR42680:SF3">
    <property type="entry name" value="DCTP DEAMINASE"/>
    <property type="match status" value="1"/>
</dbReference>
<evidence type="ECO:0000313" key="3">
    <source>
        <dbReference type="EMBL" id="VAV84777.1"/>
    </source>
</evidence>
<evidence type="ECO:0000259" key="2">
    <source>
        <dbReference type="Pfam" id="PF22569"/>
    </source>
</evidence>
<keyword evidence="3" id="KW-0378">Hydrolase</keyword>
<organism evidence="3">
    <name type="scientific">hydrothermal vent metagenome</name>
    <dbReference type="NCBI Taxonomy" id="652676"/>
    <lineage>
        <taxon>unclassified sequences</taxon>
        <taxon>metagenomes</taxon>
        <taxon>ecological metagenomes</taxon>
    </lineage>
</organism>
<dbReference type="InterPro" id="IPR010550">
    <property type="entry name" value="DCD_N"/>
</dbReference>
<dbReference type="Pfam" id="PF06559">
    <property type="entry name" value="DCD_N"/>
    <property type="match status" value="1"/>
</dbReference>
<dbReference type="InterPro" id="IPR053811">
    <property type="entry name" value="DCD_C"/>
</dbReference>
<gene>
    <name evidence="3" type="ORF">MNBD_DELTA01-1868</name>
</gene>
<dbReference type="AlphaFoldDB" id="A0A3B0QZ81"/>
<dbReference type="EC" id="3.5.4.13" evidence="3"/>
<dbReference type="SUPFAM" id="SSF51283">
    <property type="entry name" value="dUTPase-like"/>
    <property type="match status" value="2"/>
</dbReference>
<sequence length="381" mass="42638">MAKKKESGVFSDAELYEAIEAGVITATEPIVDKQVQPASIDLRLGTKVYRLVSSFLPEKDGVLDKLHQKDMYGTDLVMYEMDMGADGKILEKDSVYLIPLMESLKLPRGVGGKANPKSTTGRLDIFTRVITDRNPRFDEIRDGYDGGLFLEIMPRSFTVRVKAGQSLVQLRLRRGDCLVSDTQLKRLNTDTGLLYDGSDKISNANGNIISNGIFMSVDLKGDSSGIIGYKSKKNSQVVDLSNIDYYNMKDFWEPIFRNDRGTLILEPEEFYILASKEKIRIPGGYASEMLPFEAGSGELRTHYAGFFDPGFGYGKRGEVKGTQAVLEVRAHDVPFMIAHGQTLFKLFFERMSKTPKNVYGPKIGSSYQYQTITLSKQFKKA</sequence>
<dbReference type="NCBIfam" id="NF005734">
    <property type="entry name" value="PRK07559.1"/>
    <property type="match status" value="1"/>
</dbReference>
<dbReference type="GO" id="GO:0009394">
    <property type="term" value="P:2'-deoxyribonucleotide metabolic process"/>
    <property type="evidence" value="ECO:0007669"/>
    <property type="project" value="InterPro"/>
</dbReference>
<reference evidence="3" key="1">
    <citation type="submission" date="2018-06" db="EMBL/GenBank/DDBJ databases">
        <authorList>
            <person name="Zhirakovskaya E."/>
        </authorList>
    </citation>
    <scope>NUCLEOTIDE SEQUENCE</scope>
</reference>
<evidence type="ECO:0000259" key="1">
    <source>
        <dbReference type="Pfam" id="PF06559"/>
    </source>
</evidence>
<dbReference type="InterPro" id="IPR036157">
    <property type="entry name" value="dUTPase-like_sf"/>
</dbReference>
<dbReference type="GO" id="GO:0008829">
    <property type="term" value="F:dCTP deaminase activity"/>
    <property type="evidence" value="ECO:0007669"/>
    <property type="project" value="UniProtKB-EC"/>
</dbReference>
<protein>
    <submittedName>
        <fullName evidence="3">Deoxycytidine triphosphate deaminase</fullName>
        <ecNumber evidence="3">3.5.4.13</ecNumber>
    </submittedName>
</protein>
<feature type="domain" description="2'-deoxycytidine 5'-triphosphate deaminase C-terminal" evidence="2">
    <location>
        <begin position="201"/>
        <end position="378"/>
    </location>
</feature>
<feature type="domain" description="2'-deoxycytidine 5'-triphosphate deaminase N-terminal" evidence="1">
    <location>
        <begin position="7"/>
        <end position="175"/>
    </location>
</feature>
<dbReference type="PANTHER" id="PTHR42680">
    <property type="entry name" value="DCTP DEAMINASE"/>
    <property type="match status" value="1"/>
</dbReference>
<dbReference type="Pfam" id="PF22569">
    <property type="entry name" value="DCD_C"/>
    <property type="match status" value="1"/>
</dbReference>
<name>A0A3B0QZ81_9ZZZZ</name>
<accession>A0A3B0QZ81</accession>
<dbReference type="EMBL" id="UOEA01000073">
    <property type="protein sequence ID" value="VAV84777.1"/>
    <property type="molecule type" value="Genomic_DNA"/>
</dbReference>